<keyword evidence="2" id="KW-0902">Two-component regulatory system</keyword>
<dbReference type="SMART" id="SM00448">
    <property type="entry name" value="REC"/>
    <property type="match status" value="1"/>
</dbReference>
<evidence type="ECO:0000256" key="2">
    <source>
        <dbReference type="ARBA" id="ARBA00023012"/>
    </source>
</evidence>
<dbReference type="SUPFAM" id="SSF52172">
    <property type="entry name" value="CheY-like"/>
    <property type="match status" value="1"/>
</dbReference>
<keyword evidence="4" id="KW-0238">DNA-binding</keyword>
<sequence>MRILIVEDSDSVSKMIEALVKGRGHEVQTAASGPRALELAITTEPDLVLLDLHLSGSYDGFEVCRRLRADARTEAVPIVIISALDDSESKQRALETGANAYYTKPFSPMALLKEIEGFQSRIG</sequence>
<keyword evidence="5" id="KW-0804">Transcription</keyword>
<dbReference type="Pfam" id="PF00072">
    <property type="entry name" value="Response_reg"/>
    <property type="match status" value="1"/>
</dbReference>
<accession>A0ABZ2KHT3</accession>
<evidence type="ECO:0000256" key="1">
    <source>
        <dbReference type="ARBA" id="ARBA00022553"/>
    </source>
</evidence>
<gene>
    <name evidence="8" type="ORF">LZC95_15565</name>
</gene>
<dbReference type="InterPro" id="IPR039420">
    <property type="entry name" value="WalR-like"/>
</dbReference>
<dbReference type="PROSITE" id="PS50110">
    <property type="entry name" value="RESPONSE_REGULATORY"/>
    <property type="match status" value="1"/>
</dbReference>
<proteinExistence type="predicted"/>
<dbReference type="Gene3D" id="3.40.50.2300">
    <property type="match status" value="1"/>
</dbReference>
<keyword evidence="1 6" id="KW-0597">Phosphoprotein</keyword>
<organism evidence="8 9">
    <name type="scientific">Pendulispora brunnea</name>
    <dbReference type="NCBI Taxonomy" id="2905690"/>
    <lineage>
        <taxon>Bacteria</taxon>
        <taxon>Pseudomonadati</taxon>
        <taxon>Myxococcota</taxon>
        <taxon>Myxococcia</taxon>
        <taxon>Myxococcales</taxon>
        <taxon>Sorangiineae</taxon>
        <taxon>Pendulisporaceae</taxon>
        <taxon>Pendulispora</taxon>
    </lineage>
</organism>
<dbReference type="PANTHER" id="PTHR48111">
    <property type="entry name" value="REGULATOR OF RPOS"/>
    <property type="match status" value="1"/>
</dbReference>
<evidence type="ECO:0000313" key="8">
    <source>
        <dbReference type="EMBL" id="WXA98247.1"/>
    </source>
</evidence>
<feature type="modified residue" description="4-aspartylphosphate" evidence="6">
    <location>
        <position position="51"/>
    </location>
</feature>
<name>A0ABZ2KHT3_9BACT</name>
<evidence type="ECO:0000313" key="9">
    <source>
        <dbReference type="Proteomes" id="UP001379533"/>
    </source>
</evidence>
<evidence type="ECO:0000256" key="6">
    <source>
        <dbReference type="PROSITE-ProRule" id="PRU00169"/>
    </source>
</evidence>
<protein>
    <submittedName>
        <fullName evidence="8">Response regulator</fullName>
    </submittedName>
</protein>
<dbReference type="InterPro" id="IPR001789">
    <property type="entry name" value="Sig_transdc_resp-reg_receiver"/>
</dbReference>
<dbReference type="RefSeq" id="WP_394848859.1">
    <property type="nucleotide sequence ID" value="NZ_CP089982.1"/>
</dbReference>
<dbReference type="EMBL" id="CP089982">
    <property type="protein sequence ID" value="WXA98247.1"/>
    <property type="molecule type" value="Genomic_DNA"/>
</dbReference>
<dbReference type="Proteomes" id="UP001379533">
    <property type="component" value="Chromosome"/>
</dbReference>
<dbReference type="InterPro" id="IPR011006">
    <property type="entry name" value="CheY-like_superfamily"/>
</dbReference>
<keyword evidence="9" id="KW-1185">Reference proteome</keyword>
<evidence type="ECO:0000256" key="4">
    <source>
        <dbReference type="ARBA" id="ARBA00023125"/>
    </source>
</evidence>
<evidence type="ECO:0000256" key="5">
    <source>
        <dbReference type="ARBA" id="ARBA00023163"/>
    </source>
</evidence>
<evidence type="ECO:0000256" key="3">
    <source>
        <dbReference type="ARBA" id="ARBA00023015"/>
    </source>
</evidence>
<keyword evidence="3" id="KW-0805">Transcription regulation</keyword>
<evidence type="ECO:0000259" key="7">
    <source>
        <dbReference type="PROSITE" id="PS50110"/>
    </source>
</evidence>
<feature type="domain" description="Response regulatory" evidence="7">
    <location>
        <begin position="2"/>
        <end position="119"/>
    </location>
</feature>
<reference evidence="8 9" key="1">
    <citation type="submission" date="2021-12" db="EMBL/GenBank/DDBJ databases">
        <title>Discovery of the Pendulisporaceae a myxobacterial family with distinct sporulation behavior and unique specialized metabolism.</title>
        <authorList>
            <person name="Garcia R."/>
            <person name="Popoff A."/>
            <person name="Bader C.D."/>
            <person name="Loehr J."/>
            <person name="Walesch S."/>
            <person name="Walt C."/>
            <person name="Boldt J."/>
            <person name="Bunk B."/>
            <person name="Haeckl F.J.F.P.J."/>
            <person name="Gunesch A.P."/>
            <person name="Birkelbach J."/>
            <person name="Nuebel U."/>
            <person name="Pietschmann T."/>
            <person name="Bach T."/>
            <person name="Mueller R."/>
        </authorList>
    </citation>
    <scope>NUCLEOTIDE SEQUENCE [LARGE SCALE GENOMIC DNA]</scope>
    <source>
        <strain evidence="8 9">MSr12523</strain>
    </source>
</reference>
<dbReference type="PANTHER" id="PTHR48111:SF21">
    <property type="entry name" value="DNA-BINDING DUAL MASTER TRANSCRIPTIONAL REGULATOR RPAA"/>
    <property type="match status" value="1"/>
</dbReference>